<reference evidence="2 3" key="1">
    <citation type="submission" date="2024-06" db="EMBL/GenBank/DDBJ databases">
        <title>A chromosome level genome sequence of Diviner's sage (Salvia divinorum).</title>
        <authorList>
            <person name="Ford S.A."/>
            <person name="Ro D.-K."/>
            <person name="Ness R.W."/>
            <person name="Phillips M.A."/>
        </authorList>
    </citation>
    <scope>NUCLEOTIDE SEQUENCE [LARGE SCALE GENOMIC DNA]</scope>
    <source>
        <strain evidence="2">SAF-2024a</strain>
        <tissue evidence="2">Leaf</tissue>
    </source>
</reference>
<name>A0ABD1IB30_SALDI</name>
<dbReference type="PANTHER" id="PTHR38527:SF4">
    <property type="entry name" value="OS05G0461600 PROTEIN"/>
    <property type="match status" value="1"/>
</dbReference>
<protein>
    <submittedName>
        <fullName evidence="2">Uncharacterized protein</fullName>
    </submittedName>
</protein>
<evidence type="ECO:0000313" key="3">
    <source>
        <dbReference type="Proteomes" id="UP001567538"/>
    </source>
</evidence>
<sequence length="77" mass="8034">MSQRANRHQRRPSQGVFVIPDNLTAPLPDEIAPPPAATQPPHPPPEKSGGGGGVHLPPHPPPKPAEEMQASDGSSRG</sequence>
<evidence type="ECO:0000256" key="1">
    <source>
        <dbReference type="SAM" id="MobiDB-lite"/>
    </source>
</evidence>
<feature type="compositionally biased region" description="Pro residues" evidence="1">
    <location>
        <begin position="31"/>
        <end position="43"/>
    </location>
</feature>
<dbReference type="EMBL" id="JBEAFC010000002">
    <property type="protein sequence ID" value="KAL1565927.1"/>
    <property type="molecule type" value="Genomic_DNA"/>
</dbReference>
<dbReference type="PANTHER" id="PTHR38527">
    <property type="entry name" value="OS01G0838200 PROTEIN"/>
    <property type="match status" value="1"/>
</dbReference>
<accession>A0ABD1IB30</accession>
<proteinExistence type="predicted"/>
<dbReference type="Proteomes" id="UP001567538">
    <property type="component" value="Unassembled WGS sequence"/>
</dbReference>
<feature type="region of interest" description="Disordered" evidence="1">
    <location>
        <begin position="1"/>
        <end position="77"/>
    </location>
</feature>
<comment type="caution">
    <text evidence="2">The sequence shown here is derived from an EMBL/GenBank/DDBJ whole genome shotgun (WGS) entry which is preliminary data.</text>
</comment>
<evidence type="ECO:0000313" key="2">
    <source>
        <dbReference type="EMBL" id="KAL1565927.1"/>
    </source>
</evidence>
<gene>
    <name evidence="2" type="ORF">AAHA92_01601</name>
</gene>
<dbReference type="AlphaFoldDB" id="A0ABD1IB30"/>
<organism evidence="2 3">
    <name type="scientific">Salvia divinorum</name>
    <name type="common">Maria pastora</name>
    <name type="synonym">Diviner's sage</name>
    <dbReference type="NCBI Taxonomy" id="28513"/>
    <lineage>
        <taxon>Eukaryota</taxon>
        <taxon>Viridiplantae</taxon>
        <taxon>Streptophyta</taxon>
        <taxon>Embryophyta</taxon>
        <taxon>Tracheophyta</taxon>
        <taxon>Spermatophyta</taxon>
        <taxon>Magnoliopsida</taxon>
        <taxon>eudicotyledons</taxon>
        <taxon>Gunneridae</taxon>
        <taxon>Pentapetalae</taxon>
        <taxon>asterids</taxon>
        <taxon>lamiids</taxon>
        <taxon>Lamiales</taxon>
        <taxon>Lamiaceae</taxon>
        <taxon>Nepetoideae</taxon>
        <taxon>Mentheae</taxon>
        <taxon>Salviinae</taxon>
        <taxon>Salvia</taxon>
        <taxon>Salvia subgen. Calosphace</taxon>
    </lineage>
</organism>
<feature type="compositionally biased region" description="Basic residues" evidence="1">
    <location>
        <begin position="1"/>
        <end position="11"/>
    </location>
</feature>
<keyword evidence="3" id="KW-1185">Reference proteome</keyword>